<sequence length="494" mass="52077">MEGNVHGGGGGGGGSDVAAMHVKTEAVDENPSALVLGSQEPPAPCGDTACRGGGGGGEGTAEELADTELQAATTATPVILYPVSTDRFFTTSGDGKTYLKIAPASVMPPAPSEKTLSSGSDFSSKAVLCLIEAVGRRWGLYETRERSQLFQSVQEEMASKGHVLPVEKIRRKWNNLIVTYKRVKDRSRETGHAKTSWEFFDLMDATLCDTIGTQIINNKRNKGGHAVSTLPSPLTKIAAKPAQLPQPATIIRPNGDFATPGGVEAVGLGPATSQISSTTASTSVNAATVSPTNGPDLKPLIVLNGDIVSTSIHPATIVPAPSFISSPCFTEAASTSPSLGSTSNTDLSTAGYTNCKTPSFSPGVIPFRLSTAPLPHNQNLLSLSSSFPPTPSCLTSSVATSLSAATTAGTEGQSQKGNKEQSSVTLFQEILKQQEEQAYLDRVARRRVEAREKRRERREVRMSESLGRIATALELLSSKQDTVIALLQRLADRK</sequence>
<organism evidence="2 3">
    <name type="scientific">Stegastes partitus</name>
    <name type="common">bicolor damselfish</name>
    <dbReference type="NCBI Taxonomy" id="144197"/>
    <lineage>
        <taxon>Eukaryota</taxon>
        <taxon>Metazoa</taxon>
        <taxon>Chordata</taxon>
        <taxon>Craniata</taxon>
        <taxon>Vertebrata</taxon>
        <taxon>Euteleostomi</taxon>
        <taxon>Actinopterygii</taxon>
        <taxon>Neopterygii</taxon>
        <taxon>Teleostei</taxon>
        <taxon>Neoteleostei</taxon>
        <taxon>Acanthomorphata</taxon>
        <taxon>Ovalentaria</taxon>
        <taxon>Pomacentridae</taxon>
        <taxon>Stegastes</taxon>
    </lineage>
</organism>
<evidence type="ECO:0000259" key="1">
    <source>
        <dbReference type="Pfam" id="PF13837"/>
    </source>
</evidence>
<dbReference type="InterPro" id="IPR044822">
    <property type="entry name" value="Myb_DNA-bind_4"/>
</dbReference>
<dbReference type="RefSeq" id="XP_008298716.1">
    <property type="nucleotide sequence ID" value="XM_008300494.1"/>
</dbReference>
<dbReference type="GeneID" id="103371240"/>
<evidence type="ECO:0000313" key="2">
    <source>
        <dbReference type="Proteomes" id="UP000694891"/>
    </source>
</evidence>
<dbReference type="Pfam" id="PF13837">
    <property type="entry name" value="Myb_DNA-bind_4"/>
    <property type="match status" value="1"/>
</dbReference>
<gene>
    <name evidence="3" type="primary">LOC103371240</name>
</gene>
<accession>A0A9Y4TQP3</accession>
<dbReference type="AlphaFoldDB" id="A0A9Y4TQP3"/>
<name>A0A9Y4TQP3_9TELE</name>
<protein>
    <submittedName>
        <fullName evidence="3">Mucin-19</fullName>
    </submittedName>
</protein>
<dbReference type="Gene3D" id="1.10.10.60">
    <property type="entry name" value="Homeodomain-like"/>
    <property type="match status" value="1"/>
</dbReference>
<keyword evidence="2" id="KW-1185">Reference proteome</keyword>
<dbReference type="Proteomes" id="UP000694891">
    <property type="component" value="Unplaced"/>
</dbReference>
<feature type="domain" description="Myb/SANT-like DNA-binding" evidence="1">
    <location>
        <begin position="121"/>
        <end position="205"/>
    </location>
</feature>
<reference evidence="3" key="1">
    <citation type="submission" date="2025-08" db="UniProtKB">
        <authorList>
            <consortium name="RefSeq"/>
        </authorList>
    </citation>
    <scope>IDENTIFICATION</scope>
</reference>
<evidence type="ECO:0000313" key="3">
    <source>
        <dbReference type="RefSeq" id="XP_008298716.1"/>
    </source>
</evidence>
<proteinExistence type="predicted"/>